<accession>A0ABU8DPD6</accession>
<organism evidence="1 2">
    <name type="scientific">Erwinia aphidicola</name>
    <dbReference type="NCBI Taxonomy" id="68334"/>
    <lineage>
        <taxon>Bacteria</taxon>
        <taxon>Pseudomonadati</taxon>
        <taxon>Pseudomonadota</taxon>
        <taxon>Gammaproteobacteria</taxon>
        <taxon>Enterobacterales</taxon>
        <taxon>Erwiniaceae</taxon>
        <taxon>Erwinia</taxon>
    </lineage>
</organism>
<keyword evidence="2" id="KW-1185">Reference proteome</keyword>
<evidence type="ECO:0008006" key="3">
    <source>
        <dbReference type="Google" id="ProtNLM"/>
    </source>
</evidence>
<dbReference type="RefSeq" id="WP_336204382.1">
    <property type="nucleotide sequence ID" value="NZ_JBANEI010000035.1"/>
</dbReference>
<reference evidence="1 2" key="1">
    <citation type="submission" date="2024-02" db="EMBL/GenBank/DDBJ databases">
        <title>First report Erwinia aphidicola in onion in Chile.</title>
        <authorList>
            <person name="Valenzuela M."/>
            <person name="Pena M."/>
            <person name="Dutta B."/>
        </authorList>
    </citation>
    <scope>NUCLEOTIDE SEQUENCE [LARGE SCALE GENOMIC DNA]</scope>
    <source>
        <strain evidence="1 2">QCJ3A</strain>
    </source>
</reference>
<dbReference type="Gene3D" id="3.30.50.20">
    <property type="entry name" value="prophage-derive protein ybcO"/>
    <property type="match status" value="1"/>
</dbReference>
<protein>
    <recommendedName>
        <fullName evidence="3">HNH endonuclease</fullName>
    </recommendedName>
</protein>
<evidence type="ECO:0000313" key="2">
    <source>
        <dbReference type="Proteomes" id="UP001306592"/>
    </source>
</evidence>
<comment type="caution">
    <text evidence="1">The sequence shown here is derived from an EMBL/GenBank/DDBJ whole genome shotgun (WGS) entry which is preliminary data.</text>
</comment>
<gene>
    <name evidence="1" type="ORF">V8N49_23550</name>
</gene>
<dbReference type="EMBL" id="JBANEI010000035">
    <property type="protein sequence ID" value="MEI2684593.1"/>
    <property type="molecule type" value="Genomic_DNA"/>
</dbReference>
<name>A0ABU8DPD6_ERWAP</name>
<sequence>MSMTYRNNKWLQAVREIDCCVLCGRYGVQAAHRNEGKGMGIKVDDSLTAALCVECHRRIDNGKDMSRDERRSEMDRAIVLTLQTLSRGGRLTIR</sequence>
<proteinExistence type="predicted"/>
<evidence type="ECO:0000313" key="1">
    <source>
        <dbReference type="EMBL" id="MEI2684593.1"/>
    </source>
</evidence>
<dbReference type="Proteomes" id="UP001306592">
    <property type="component" value="Unassembled WGS sequence"/>
</dbReference>